<evidence type="ECO:0000313" key="4">
    <source>
        <dbReference type="Proteomes" id="UP000016935"/>
    </source>
</evidence>
<sequence>MAPSTALLGTVLSTLPLAASTPLTKRKNDDEYVIPKEGIILLVILGAGLAVCMGLAIHATFGFRKTANGLQAAGAEQMEYMAEVRIGSIVKLSL</sequence>
<evidence type="ECO:0000256" key="1">
    <source>
        <dbReference type="SAM" id="Phobius"/>
    </source>
</evidence>
<proteinExistence type="predicted"/>
<feature type="chain" id="PRO_5004344382" evidence="2">
    <location>
        <begin position="21"/>
        <end position="94"/>
    </location>
</feature>
<organism evidence="3 4">
    <name type="scientific">Exserohilum turcicum (strain 28A)</name>
    <name type="common">Northern leaf blight fungus</name>
    <name type="synonym">Setosphaeria turcica</name>
    <dbReference type="NCBI Taxonomy" id="671987"/>
    <lineage>
        <taxon>Eukaryota</taxon>
        <taxon>Fungi</taxon>
        <taxon>Dikarya</taxon>
        <taxon>Ascomycota</taxon>
        <taxon>Pezizomycotina</taxon>
        <taxon>Dothideomycetes</taxon>
        <taxon>Pleosporomycetidae</taxon>
        <taxon>Pleosporales</taxon>
        <taxon>Pleosporineae</taxon>
        <taxon>Pleosporaceae</taxon>
        <taxon>Exserohilum</taxon>
    </lineage>
</organism>
<protein>
    <submittedName>
        <fullName evidence="3">Uncharacterized protein</fullName>
    </submittedName>
</protein>
<dbReference type="HOGENOM" id="CLU_2387562_0_0_1"/>
<accession>R0KGG6</accession>
<feature type="signal peptide" evidence="2">
    <location>
        <begin position="1"/>
        <end position="20"/>
    </location>
</feature>
<keyword evidence="1" id="KW-0472">Membrane</keyword>
<dbReference type="GeneID" id="19402219"/>
<dbReference type="Proteomes" id="UP000016935">
    <property type="component" value="Unassembled WGS sequence"/>
</dbReference>
<dbReference type="RefSeq" id="XP_008024932.1">
    <property type="nucleotide sequence ID" value="XM_008026741.1"/>
</dbReference>
<dbReference type="OrthoDB" id="4159814at2759"/>
<keyword evidence="1" id="KW-1133">Transmembrane helix</keyword>
<name>R0KGG6_EXST2</name>
<reference evidence="3 4" key="1">
    <citation type="journal article" date="2012" name="PLoS Pathog.">
        <title>Diverse lifestyles and strategies of plant pathogenesis encoded in the genomes of eighteen Dothideomycetes fungi.</title>
        <authorList>
            <person name="Ohm R.A."/>
            <person name="Feau N."/>
            <person name="Henrissat B."/>
            <person name="Schoch C.L."/>
            <person name="Horwitz B.A."/>
            <person name="Barry K.W."/>
            <person name="Condon B.J."/>
            <person name="Copeland A.C."/>
            <person name="Dhillon B."/>
            <person name="Glaser F."/>
            <person name="Hesse C.N."/>
            <person name="Kosti I."/>
            <person name="LaButti K."/>
            <person name="Lindquist E.A."/>
            <person name="Lucas S."/>
            <person name="Salamov A.A."/>
            <person name="Bradshaw R.E."/>
            <person name="Ciuffetti L."/>
            <person name="Hamelin R.C."/>
            <person name="Kema G.H.J."/>
            <person name="Lawrence C."/>
            <person name="Scott J.A."/>
            <person name="Spatafora J.W."/>
            <person name="Turgeon B.G."/>
            <person name="de Wit P.J.G.M."/>
            <person name="Zhong S."/>
            <person name="Goodwin S.B."/>
            <person name="Grigoriev I.V."/>
        </authorList>
    </citation>
    <scope>NUCLEOTIDE SEQUENCE [LARGE SCALE GENOMIC DNA]</scope>
    <source>
        <strain evidence="4">28A</strain>
    </source>
</reference>
<reference evidence="3 4" key="2">
    <citation type="journal article" date="2013" name="PLoS Genet.">
        <title>Comparative genome structure, secondary metabolite, and effector coding capacity across Cochliobolus pathogens.</title>
        <authorList>
            <person name="Condon B.J."/>
            <person name="Leng Y."/>
            <person name="Wu D."/>
            <person name="Bushley K.E."/>
            <person name="Ohm R.A."/>
            <person name="Otillar R."/>
            <person name="Martin J."/>
            <person name="Schackwitz W."/>
            <person name="Grimwood J."/>
            <person name="MohdZainudin N."/>
            <person name="Xue C."/>
            <person name="Wang R."/>
            <person name="Manning V.A."/>
            <person name="Dhillon B."/>
            <person name="Tu Z.J."/>
            <person name="Steffenson B.J."/>
            <person name="Salamov A."/>
            <person name="Sun H."/>
            <person name="Lowry S."/>
            <person name="LaButti K."/>
            <person name="Han J."/>
            <person name="Copeland A."/>
            <person name="Lindquist E."/>
            <person name="Barry K."/>
            <person name="Schmutz J."/>
            <person name="Baker S.E."/>
            <person name="Ciuffetti L.M."/>
            <person name="Grigoriev I.V."/>
            <person name="Zhong S."/>
            <person name="Turgeon B.G."/>
        </authorList>
    </citation>
    <scope>NUCLEOTIDE SEQUENCE [LARGE SCALE GENOMIC DNA]</scope>
    <source>
        <strain evidence="4">28A</strain>
    </source>
</reference>
<keyword evidence="1" id="KW-0812">Transmembrane</keyword>
<dbReference type="AlphaFoldDB" id="R0KGG6"/>
<evidence type="ECO:0000313" key="3">
    <source>
        <dbReference type="EMBL" id="EOA87117.1"/>
    </source>
</evidence>
<dbReference type="EMBL" id="KB908592">
    <property type="protein sequence ID" value="EOA87117.1"/>
    <property type="molecule type" value="Genomic_DNA"/>
</dbReference>
<evidence type="ECO:0000256" key="2">
    <source>
        <dbReference type="SAM" id="SignalP"/>
    </source>
</evidence>
<feature type="transmembrane region" description="Helical" evidence="1">
    <location>
        <begin position="39"/>
        <end position="61"/>
    </location>
</feature>
<keyword evidence="2" id="KW-0732">Signal</keyword>
<gene>
    <name evidence="3" type="ORF">SETTUDRAFT_19633</name>
</gene>
<keyword evidence="4" id="KW-1185">Reference proteome</keyword>